<keyword evidence="1" id="KW-1133">Transmembrane helix</keyword>
<evidence type="ECO:0000313" key="2">
    <source>
        <dbReference type="EMBL" id="AOZ96263.1"/>
    </source>
</evidence>
<protein>
    <submittedName>
        <fullName evidence="2">RND family transporter</fullName>
    </submittedName>
</protein>
<accession>A0A1D9P184</accession>
<proteinExistence type="predicted"/>
<keyword evidence="1" id="KW-0812">Transmembrane</keyword>
<evidence type="ECO:0000256" key="1">
    <source>
        <dbReference type="SAM" id="Phobius"/>
    </source>
</evidence>
<dbReference type="PANTHER" id="PTHR30469:SF33">
    <property type="entry name" value="SLR1207 PROTEIN"/>
    <property type="match status" value="1"/>
</dbReference>
<dbReference type="SUPFAM" id="SSF51230">
    <property type="entry name" value="Single hybrid motif"/>
    <property type="match status" value="1"/>
</dbReference>
<gene>
    <name evidence="2" type="ORF">bhn_I1229</name>
</gene>
<dbReference type="RefSeq" id="WP_071175968.1">
    <property type="nucleotide sequence ID" value="NZ_CP017831.1"/>
</dbReference>
<dbReference type="AlphaFoldDB" id="A0A1D9P184"/>
<keyword evidence="1" id="KW-0472">Membrane</keyword>
<dbReference type="InterPro" id="IPR011053">
    <property type="entry name" value="Single_hybrid_motif"/>
</dbReference>
<dbReference type="EMBL" id="CP017831">
    <property type="protein sequence ID" value="AOZ96263.1"/>
    <property type="molecule type" value="Genomic_DNA"/>
</dbReference>
<dbReference type="Proteomes" id="UP000179284">
    <property type="component" value="Chromosome I"/>
</dbReference>
<keyword evidence="3" id="KW-1185">Reference proteome</keyword>
<organism evidence="2 3">
    <name type="scientific">Butyrivibrio hungatei</name>
    <dbReference type="NCBI Taxonomy" id="185008"/>
    <lineage>
        <taxon>Bacteria</taxon>
        <taxon>Bacillati</taxon>
        <taxon>Bacillota</taxon>
        <taxon>Clostridia</taxon>
        <taxon>Lachnospirales</taxon>
        <taxon>Lachnospiraceae</taxon>
        <taxon>Butyrivibrio</taxon>
    </lineage>
</organism>
<dbReference type="GO" id="GO:0015562">
    <property type="term" value="F:efflux transmembrane transporter activity"/>
    <property type="evidence" value="ECO:0007669"/>
    <property type="project" value="TreeGrafter"/>
</dbReference>
<sequence length="505" mass="54843">MSKDLEKKPVNRKDMVKNVAIAFLTVMLILTFFSNTIMNYSLPQVATVQITDGTISPQIRGSGTVTAEDPYNITVKETRKISGVAVKEGAHVEIGDVIYYLEDKESEELTKAKESLDTMELEYEQMLFSGDVPSNVITNVRNGKTASYDTYQAQVGDVLDTYNAALAEDNAAQAEIDYLTQLRAYEQAGMNYNTATPEYLLAQAQVDIEKAKNDGDEDRVVELNNFVAELTRDKSQLSTYSSQSGFSYDQKLATASEKKAKTAAALKEAERVKTDQLKSINVEISLCAKRDSIAEQKEKIAKLEAESVGSSVKSPVAGTVSSVSKVAGESTSADETIAVIQVDGKDMTTSFSVTNAQAAKLKVGDAAQPQNAWQFSSDFKATLTQIKNDKTDPAGKKLLTFKIESTEVTPGQTLSLAIGERTQNYDMIVPNSAIKSDSNGKFVLIVKSKSSPLGNRYTATRADVTVVASDDKNSAITAAIDDYEYVITTSNKPVKAGEQVRLANE</sequence>
<name>A0A1D9P184_9FIRM</name>
<dbReference type="OrthoDB" id="1993375at2"/>
<dbReference type="PANTHER" id="PTHR30469">
    <property type="entry name" value="MULTIDRUG RESISTANCE PROTEIN MDTA"/>
    <property type="match status" value="1"/>
</dbReference>
<reference evidence="3" key="1">
    <citation type="submission" date="2016-10" db="EMBL/GenBank/DDBJ databases">
        <title>The complete genome sequence of the rumen bacterium Butyrivibrio hungatei MB2003.</title>
        <authorList>
            <person name="Palevich N."/>
            <person name="Kelly W.J."/>
            <person name="Leahy S.C."/>
            <person name="Altermann E."/>
            <person name="Rakonjac J."/>
            <person name="Attwood G.T."/>
        </authorList>
    </citation>
    <scope>NUCLEOTIDE SEQUENCE [LARGE SCALE GENOMIC DNA]</scope>
    <source>
        <strain evidence="3">MB2003</strain>
    </source>
</reference>
<dbReference type="KEGG" id="bhu:bhn_I1229"/>
<evidence type="ECO:0000313" key="3">
    <source>
        <dbReference type="Proteomes" id="UP000179284"/>
    </source>
</evidence>
<dbReference type="Gene3D" id="2.40.420.20">
    <property type="match status" value="1"/>
</dbReference>
<feature type="transmembrane region" description="Helical" evidence="1">
    <location>
        <begin position="21"/>
        <end position="42"/>
    </location>
</feature>
<dbReference type="GO" id="GO:1990281">
    <property type="term" value="C:efflux pump complex"/>
    <property type="evidence" value="ECO:0007669"/>
    <property type="project" value="TreeGrafter"/>
</dbReference>